<dbReference type="Gene3D" id="1.10.10.10">
    <property type="entry name" value="Winged helix-like DNA-binding domain superfamily/Winged helix DNA-binding domain"/>
    <property type="match status" value="2"/>
</dbReference>
<dbReference type="EMBL" id="BNAU01000011">
    <property type="protein sequence ID" value="GHF25764.1"/>
    <property type="molecule type" value="Genomic_DNA"/>
</dbReference>
<name>A0ABQ3JE71_9PSEU</name>
<dbReference type="RefSeq" id="WP_191248924.1">
    <property type="nucleotide sequence ID" value="NZ_BNAU01000011.1"/>
</dbReference>
<sequence>MDPLDRPIGFWLKHLHNLLEDGLTGVLADRGLTRRHWQALNTSRHGAEALAVFDGADEARADLVTRGWITTDGTLTDDGRTARAEIAERVRRFRELSLTGLTDDQYADTVRTLATMARNLETAR</sequence>
<reference evidence="2" key="1">
    <citation type="journal article" date="2019" name="Int. J. Syst. Evol. Microbiol.">
        <title>The Global Catalogue of Microorganisms (GCM) 10K type strain sequencing project: providing services to taxonomists for standard genome sequencing and annotation.</title>
        <authorList>
            <consortium name="The Broad Institute Genomics Platform"/>
            <consortium name="The Broad Institute Genome Sequencing Center for Infectious Disease"/>
            <person name="Wu L."/>
            <person name="Ma J."/>
        </authorList>
    </citation>
    <scope>NUCLEOTIDE SEQUENCE [LARGE SCALE GENOMIC DNA]</scope>
    <source>
        <strain evidence="2">CGMCC 4.7677</strain>
    </source>
</reference>
<dbReference type="Pfam" id="PF21863">
    <property type="entry name" value="HTH_67"/>
    <property type="match status" value="1"/>
</dbReference>
<dbReference type="SUPFAM" id="SSF46785">
    <property type="entry name" value="Winged helix' DNA-binding domain"/>
    <property type="match status" value="1"/>
</dbReference>
<organism evidence="1 2">
    <name type="scientific">Amycolatopsis deserti</name>
    <dbReference type="NCBI Taxonomy" id="185696"/>
    <lineage>
        <taxon>Bacteria</taxon>
        <taxon>Bacillati</taxon>
        <taxon>Actinomycetota</taxon>
        <taxon>Actinomycetes</taxon>
        <taxon>Pseudonocardiales</taxon>
        <taxon>Pseudonocardiaceae</taxon>
        <taxon>Amycolatopsis</taxon>
    </lineage>
</organism>
<accession>A0ABQ3JE71</accession>
<evidence type="ECO:0000313" key="2">
    <source>
        <dbReference type="Proteomes" id="UP000605897"/>
    </source>
</evidence>
<dbReference type="InterPro" id="IPR036388">
    <property type="entry name" value="WH-like_DNA-bd_sf"/>
</dbReference>
<gene>
    <name evidence="1" type="ORF">GCM10017786_69940</name>
</gene>
<keyword evidence="2" id="KW-1185">Reference proteome</keyword>
<dbReference type="Proteomes" id="UP000605897">
    <property type="component" value="Unassembled WGS sequence"/>
</dbReference>
<comment type="caution">
    <text evidence="1">The sequence shown here is derived from an EMBL/GenBank/DDBJ whole genome shotgun (WGS) entry which is preliminary data.</text>
</comment>
<evidence type="ECO:0008006" key="3">
    <source>
        <dbReference type="Google" id="ProtNLM"/>
    </source>
</evidence>
<dbReference type="InterPro" id="IPR054058">
    <property type="entry name" value="HTH_67"/>
</dbReference>
<dbReference type="InterPro" id="IPR036390">
    <property type="entry name" value="WH_DNA-bd_sf"/>
</dbReference>
<evidence type="ECO:0000313" key="1">
    <source>
        <dbReference type="EMBL" id="GHF25764.1"/>
    </source>
</evidence>
<proteinExistence type="predicted"/>
<protein>
    <recommendedName>
        <fullName evidence="3">MarR family transcriptional regulator</fullName>
    </recommendedName>
</protein>